<organism evidence="3 4">
    <name type="scientific">Achromobacter piechaudii</name>
    <dbReference type="NCBI Taxonomy" id="72556"/>
    <lineage>
        <taxon>Bacteria</taxon>
        <taxon>Pseudomonadati</taxon>
        <taxon>Pseudomonadota</taxon>
        <taxon>Betaproteobacteria</taxon>
        <taxon>Burkholderiales</taxon>
        <taxon>Alcaligenaceae</taxon>
        <taxon>Achromobacter</taxon>
    </lineage>
</organism>
<keyword evidence="4" id="KW-1185">Reference proteome</keyword>
<dbReference type="InterPro" id="IPR030895">
    <property type="entry name" value="T5SS_PEPC_rpt"/>
</dbReference>
<dbReference type="SUPFAM" id="SSF103515">
    <property type="entry name" value="Autotransporter"/>
    <property type="match status" value="1"/>
</dbReference>
<feature type="domain" description="Autotransporter" evidence="2">
    <location>
        <begin position="732"/>
        <end position="1013"/>
    </location>
</feature>
<dbReference type="SUPFAM" id="SSF51126">
    <property type="entry name" value="Pectin lyase-like"/>
    <property type="match status" value="1"/>
</dbReference>
<proteinExistence type="predicted"/>
<evidence type="ECO:0000313" key="3">
    <source>
        <dbReference type="EMBL" id="CAB3739330.1"/>
    </source>
</evidence>
<sequence>MPSYELKKQLPLFTLRAIGLSSAYVLSLLAAMPAAAAPGFIWNGSQSSDWQDTLNWSPNVLPTLGNYTFITTATPNSPIIDNSVAQTGILFIGATSGATLKLQNAGQLTSDAVFVSNSSNGLTPGVSELESGTASILGANSQWTAASFSIGFIGTGTMTVAGGGQALSTGTTTLGGIAGARGTLDVSGLNSRWQTGQLTVGSAGTGTVTVSDRASVQTTGLLVAANTGSVGTVQLVGTGTSLQSTGGLTIGSNGNGTLDISGGATASSGGRTYVGLMDGSTGTLNLSGAGSRLTSLVDYVSVGTSDGSQGTMTVSDGAVVEAFQIISGLEPGSQGVITATGDQTRLKPSGAFLVGYMGDGVTTLSDGAGIQTVNRVRIADVAGSTGTLNIGAQAGAAPAAPGSIDAAMGLRFGNGAGTLVFNHTSTNYVFAPAMSSLSPGQGTINMLAGNTTLTGDSSGFSGQTNVLGGALAVNGSLGGSLTIASGATLQGTGQVGNTVLQSGATLAPGQTGGALRVTGDLTFSPGSIYHVMADSQSSASSRVDVTGTANLAGSVVHIGPDNGFQTQRTYTVLTAGAINGRFDSVTSNYAFLDPALSYDAQNVTLQLGRKQVPVDPVTPGNPGNPETPTRPIAFADAAQTGNQRAVANALDSLPQGNALHDYILTLPEGAATAAFNSLSGEAHASVTSSLTGLNNTVRTVPLAYLRANLGAGMRPGAPTAQAGGSPSALALPSSNAQPAWAEVIGNWQTMKGNGDSAKVRQETGGVFAGVDHALGGGWRLGGALGITDGKTQVDDRSSKADVAGYSAALFGGKIFDVGSGKLNLMVGTSYTWHDISTERYANVAGASQKLKADYGASTTQLFGEAGYTLPVAAGFSVEPYVGLAWSDTRTRGFSESGGSAALRGHSDSNTQTSSTLGLRTLTDFTLGRAEGRLQASLGWRHAFGDVLPQTTMSFDGGQAFTVAGAPIARNAALAELGVQTAITRNATIGLTYSGQFGGGNRENAGALHMTWKY</sequence>
<feature type="chain" id="PRO_5047200304" description="Autotransporter domain-containing protein" evidence="1">
    <location>
        <begin position="37"/>
        <end position="1013"/>
    </location>
</feature>
<protein>
    <recommendedName>
        <fullName evidence="2">Autotransporter domain-containing protein</fullName>
    </recommendedName>
</protein>
<reference evidence="3 4" key="1">
    <citation type="submission" date="2020-04" db="EMBL/GenBank/DDBJ databases">
        <authorList>
            <person name="De Canck E."/>
        </authorList>
    </citation>
    <scope>NUCLEOTIDE SEQUENCE [LARGE SCALE GENOMIC DNA]</scope>
    <source>
        <strain evidence="3 4">LMG 1873</strain>
    </source>
</reference>
<dbReference type="InterPro" id="IPR011050">
    <property type="entry name" value="Pectin_lyase_fold/virulence"/>
</dbReference>
<dbReference type="SMART" id="SM00869">
    <property type="entry name" value="Autotransporter"/>
    <property type="match status" value="1"/>
</dbReference>
<name>A0ABM8L5E3_9BURK</name>
<accession>A0ABM8L5E3</accession>
<dbReference type="Proteomes" id="UP000494116">
    <property type="component" value="Unassembled WGS sequence"/>
</dbReference>
<comment type="caution">
    <text evidence="3">The sequence shown here is derived from an EMBL/GenBank/DDBJ whole genome shotgun (WGS) entry which is preliminary data.</text>
</comment>
<dbReference type="PROSITE" id="PS51208">
    <property type="entry name" value="AUTOTRANSPORTER"/>
    <property type="match status" value="1"/>
</dbReference>
<dbReference type="Pfam" id="PF03797">
    <property type="entry name" value="Autotransporter"/>
    <property type="match status" value="1"/>
</dbReference>
<dbReference type="NCBIfam" id="TIGR04393">
    <property type="entry name" value="rpt_T5SS_PEPC"/>
    <property type="match status" value="4"/>
</dbReference>
<dbReference type="Gene3D" id="2.40.128.130">
    <property type="entry name" value="Autotransporter beta-domain"/>
    <property type="match status" value="1"/>
</dbReference>
<dbReference type="InterPro" id="IPR005546">
    <property type="entry name" value="Autotransporte_beta"/>
</dbReference>
<gene>
    <name evidence="3" type="ORF">LMG1873_05590</name>
</gene>
<keyword evidence="1" id="KW-0732">Signal</keyword>
<feature type="signal peptide" evidence="1">
    <location>
        <begin position="1"/>
        <end position="36"/>
    </location>
</feature>
<dbReference type="InterPro" id="IPR036709">
    <property type="entry name" value="Autotransporte_beta_dom_sf"/>
</dbReference>
<evidence type="ECO:0000256" key="1">
    <source>
        <dbReference type="SAM" id="SignalP"/>
    </source>
</evidence>
<dbReference type="InterPro" id="IPR006315">
    <property type="entry name" value="OM_autotransptr_brl_dom"/>
</dbReference>
<dbReference type="NCBIfam" id="TIGR01414">
    <property type="entry name" value="autotrans_barl"/>
    <property type="match status" value="1"/>
</dbReference>
<evidence type="ECO:0000259" key="2">
    <source>
        <dbReference type="PROSITE" id="PS51208"/>
    </source>
</evidence>
<evidence type="ECO:0000313" key="4">
    <source>
        <dbReference type="Proteomes" id="UP000494116"/>
    </source>
</evidence>
<dbReference type="RefSeq" id="WP_061306253.1">
    <property type="nucleotide sequence ID" value="NZ_CADIJS010000006.1"/>
</dbReference>
<dbReference type="EMBL" id="CADIJS010000006">
    <property type="protein sequence ID" value="CAB3739330.1"/>
    <property type="molecule type" value="Genomic_DNA"/>
</dbReference>